<evidence type="ECO:0000313" key="1">
    <source>
        <dbReference type="EMBL" id="QHT03087.1"/>
    </source>
</evidence>
<protein>
    <recommendedName>
        <fullName evidence="2">DUF2268 domain-containing protein</fullName>
    </recommendedName>
</protein>
<dbReference type="EMBL" id="MN739405">
    <property type="protein sequence ID" value="QHT03087.1"/>
    <property type="molecule type" value="Genomic_DNA"/>
</dbReference>
<dbReference type="AlphaFoldDB" id="A0A6C0CFM7"/>
<evidence type="ECO:0008006" key="2">
    <source>
        <dbReference type="Google" id="ProtNLM"/>
    </source>
</evidence>
<proteinExistence type="predicted"/>
<sequence>MIESIKRDIAGFFKNNAFNNYLNTVNKRKFLKYKNITILIIYKEESSLNIPHIKMVLKRLYKITQHINKNFNMILLLSPFSKKINNNLLSYLHVNSGFTYLNRNNIYIVRKEEFPKVLLHEILHHNQYIHSSFKQSNIQRLKKHFNIINNDFDPNETIVEFWATIIHLNLISEDYKLDFYKIFMDELKYSLYKCYQLYNLPKNVLNTSKTNIYAYIIFKTILMYNIVELQKIYTYPYNDDIITDFLIKHSKLPLTITKNPSKIREDNSLCFMSYSDL</sequence>
<name>A0A6C0CFM7_9ZZZZ</name>
<accession>A0A6C0CFM7</accession>
<organism evidence="1">
    <name type="scientific">viral metagenome</name>
    <dbReference type="NCBI Taxonomy" id="1070528"/>
    <lineage>
        <taxon>unclassified sequences</taxon>
        <taxon>metagenomes</taxon>
        <taxon>organismal metagenomes</taxon>
    </lineage>
</organism>
<reference evidence="1" key="1">
    <citation type="journal article" date="2020" name="Nature">
        <title>Giant virus diversity and host interactions through global metagenomics.</title>
        <authorList>
            <person name="Schulz F."/>
            <person name="Roux S."/>
            <person name="Paez-Espino D."/>
            <person name="Jungbluth S."/>
            <person name="Walsh D.A."/>
            <person name="Denef V.J."/>
            <person name="McMahon K.D."/>
            <person name="Konstantinidis K.T."/>
            <person name="Eloe-Fadrosh E.A."/>
            <person name="Kyrpides N.C."/>
            <person name="Woyke T."/>
        </authorList>
    </citation>
    <scope>NUCLEOTIDE SEQUENCE</scope>
    <source>
        <strain evidence="1">GVMAG-M-3300020727-4</strain>
    </source>
</reference>